<dbReference type="Proteomes" id="UP000812287">
    <property type="component" value="Unassembled WGS sequence"/>
</dbReference>
<dbReference type="OrthoDB" id="2836601at2759"/>
<dbReference type="RefSeq" id="XP_043045119.1">
    <property type="nucleotide sequence ID" value="XM_043180882.1"/>
</dbReference>
<comment type="caution">
    <text evidence="1">The sequence shown here is derived from an EMBL/GenBank/DDBJ whole genome shotgun (WGS) entry which is preliminary data.</text>
</comment>
<evidence type="ECO:0000313" key="2">
    <source>
        <dbReference type="Proteomes" id="UP000812287"/>
    </source>
</evidence>
<dbReference type="EMBL" id="MU250525">
    <property type="protein sequence ID" value="KAG7451619.1"/>
    <property type="molecule type" value="Genomic_DNA"/>
</dbReference>
<accession>A0A9P7W3V0</accession>
<name>A0A9P7W3V0_9AGAR</name>
<organism evidence="1 2">
    <name type="scientific">Guyanagaster necrorhizus</name>
    <dbReference type="NCBI Taxonomy" id="856835"/>
    <lineage>
        <taxon>Eukaryota</taxon>
        <taxon>Fungi</taxon>
        <taxon>Dikarya</taxon>
        <taxon>Basidiomycota</taxon>
        <taxon>Agaricomycotina</taxon>
        <taxon>Agaricomycetes</taxon>
        <taxon>Agaricomycetidae</taxon>
        <taxon>Agaricales</taxon>
        <taxon>Marasmiineae</taxon>
        <taxon>Physalacriaceae</taxon>
        <taxon>Guyanagaster</taxon>
    </lineage>
</organism>
<dbReference type="GeneID" id="66103178"/>
<dbReference type="AlphaFoldDB" id="A0A9P7W3V0"/>
<sequence>MSTYISLSSYPEAARAFNDANFILDLNDATQRYAQMQKALFTAFATISAQLHSLDLQRVALPLRPRWNAIHAEFVTVMKHIRTNTVDLTGRAKMLCTVVLPILARNLNNMTPRSRQEKIQILQSYIKITSDHVALTQSYVGAILTIISNLTVFHKDLAQLACQHSSLASGRNDLRDLAKKFLQLENHLKHRLYHSFSSTQFDTTIVAKTSTRLISFSGRRPHKSKLSTHGVALADENMTRAYDELEQCKSEVTHAQYAVQVSHRQTDALNTARSAVSSFVFDLMVNVEYGLSLFLSVWSSVMGDCLQMVAWLQNPVASLPPSMSVYIDSGMMLYAPVGAALELYSGELDKT</sequence>
<keyword evidence="2" id="KW-1185">Reference proteome</keyword>
<gene>
    <name evidence="1" type="ORF">BT62DRAFT_437191</name>
</gene>
<reference evidence="1" key="1">
    <citation type="submission" date="2020-11" db="EMBL/GenBank/DDBJ databases">
        <title>Adaptations for nitrogen fixation in a non-lichenized fungal sporocarp promotes dispersal by wood-feeding termites.</title>
        <authorList>
            <consortium name="DOE Joint Genome Institute"/>
            <person name="Koch R.A."/>
            <person name="Yoon G."/>
            <person name="Arayal U."/>
            <person name="Lail K."/>
            <person name="Amirebrahimi M."/>
            <person name="Labutti K."/>
            <person name="Lipzen A."/>
            <person name="Riley R."/>
            <person name="Barry K."/>
            <person name="Henrissat B."/>
            <person name="Grigoriev I.V."/>
            <person name="Herr J.R."/>
            <person name="Aime M.C."/>
        </authorList>
    </citation>
    <scope>NUCLEOTIDE SEQUENCE</scope>
    <source>
        <strain evidence="1">MCA 3950</strain>
    </source>
</reference>
<proteinExistence type="predicted"/>
<evidence type="ECO:0000313" key="1">
    <source>
        <dbReference type="EMBL" id="KAG7451619.1"/>
    </source>
</evidence>
<protein>
    <submittedName>
        <fullName evidence="1">Uncharacterized protein</fullName>
    </submittedName>
</protein>